<evidence type="ECO:0000313" key="2">
    <source>
        <dbReference type="Proteomes" id="UP000758603"/>
    </source>
</evidence>
<protein>
    <submittedName>
        <fullName evidence="1">Uncharacterized protein</fullName>
    </submittedName>
</protein>
<keyword evidence="2" id="KW-1185">Reference proteome</keyword>
<dbReference type="Proteomes" id="UP000758603">
    <property type="component" value="Unassembled WGS sequence"/>
</dbReference>
<dbReference type="RefSeq" id="XP_045965373.1">
    <property type="nucleotide sequence ID" value="XM_046109439.1"/>
</dbReference>
<dbReference type="AlphaFoldDB" id="A0A9P8UZI1"/>
<dbReference type="GeneID" id="70138330"/>
<proteinExistence type="predicted"/>
<gene>
    <name evidence="1" type="ORF">BKA67DRAFT_79290</name>
</gene>
<accession>A0A9P8UZI1</accession>
<comment type="caution">
    <text evidence="1">The sequence shown here is derived from an EMBL/GenBank/DDBJ whole genome shotgun (WGS) entry which is preliminary data.</text>
</comment>
<sequence>MLGVLPSAFILPCSILGSPLRGHHSFWIVYVCSYPQIDAQAPLCHRRKVVRQKSFSTIATASSAKALLQHFLGSLIFLTKYHMTGPLLNSGSVQTINIVGSDL</sequence>
<name>A0A9P8UZI1_9PEZI</name>
<organism evidence="1 2">
    <name type="scientific">Truncatella angustata</name>
    <dbReference type="NCBI Taxonomy" id="152316"/>
    <lineage>
        <taxon>Eukaryota</taxon>
        <taxon>Fungi</taxon>
        <taxon>Dikarya</taxon>
        <taxon>Ascomycota</taxon>
        <taxon>Pezizomycotina</taxon>
        <taxon>Sordariomycetes</taxon>
        <taxon>Xylariomycetidae</taxon>
        <taxon>Amphisphaeriales</taxon>
        <taxon>Sporocadaceae</taxon>
        <taxon>Truncatella</taxon>
    </lineage>
</organism>
<dbReference type="EMBL" id="JAGPXC010000001">
    <property type="protein sequence ID" value="KAH6661242.1"/>
    <property type="molecule type" value="Genomic_DNA"/>
</dbReference>
<reference evidence="1" key="1">
    <citation type="journal article" date="2021" name="Nat. Commun.">
        <title>Genetic determinants of endophytism in the Arabidopsis root mycobiome.</title>
        <authorList>
            <person name="Mesny F."/>
            <person name="Miyauchi S."/>
            <person name="Thiergart T."/>
            <person name="Pickel B."/>
            <person name="Atanasova L."/>
            <person name="Karlsson M."/>
            <person name="Huettel B."/>
            <person name="Barry K.W."/>
            <person name="Haridas S."/>
            <person name="Chen C."/>
            <person name="Bauer D."/>
            <person name="Andreopoulos W."/>
            <person name="Pangilinan J."/>
            <person name="LaButti K."/>
            <person name="Riley R."/>
            <person name="Lipzen A."/>
            <person name="Clum A."/>
            <person name="Drula E."/>
            <person name="Henrissat B."/>
            <person name="Kohler A."/>
            <person name="Grigoriev I.V."/>
            <person name="Martin F.M."/>
            <person name="Hacquard S."/>
        </authorList>
    </citation>
    <scope>NUCLEOTIDE SEQUENCE</scope>
    <source>
        <strain evidence="1">MPI-SDFR-AT-0073</strain>
    </source>
</reference>
<evidence type="ECO:0000313" key="1">
    <source>
        <dbReference type="EMBL" id="KAH6661242.1"/>
    </source>
</evidence>